<dbReference type="InterPro" id="IPR016161">
    <property type="entry name" value="Ald_DH/histidinol_DH"/>
</dbReference>
<protein>
    <submittedName>
        <fullName evidence="5">NADP-dependent succinic semialdehyde dehydrogenase</fullName>
    </submittedName>
</protein>
<dbReference type="FunFam" id="3.40.605.10:FF:000012">
    <property type="entry name" value="NAD-dependent succinate-semialdehyde dehydrogenase"/>
    <property type="match status" value="1"/>
</dbReference>
<dbReference type="PROSITE" id="PS00070">
    <property type="entry name" value="ALDEHYDE_DEHYDR_CYS"/>
    <property type="match status" value="1"/>
</dbReference>
<dbReference type="CDD" id="cd07100">
    <property type="entry name" value="ALDH_SSADH1_GabD1"/>
    <property type="match status" value="1"/>
</dbReference>
<dbReference type="PANTHER" id="PTHR43217">
    <property type="entry name" value="SUCCINATE SEMIALDEHYDE DEHYDROGENASE [NAD(P)+] SAD"/>
    <property type="match status" value="1"/>
</dbReference>
<dbReference type="AlphaFoldDB" id="A0A2Z4J6Y7"/>
<dbReference type="Pfam" id="PF00171">
    <property type="entry name" value="Aldedh"/>
    <property type="match status" value="1"/>
</dbReference>
<comment type="similarity">
    <text evidence="1">Belongs to the aldehyde dehydrogenase family.</text>
</comment>
<evidence type="ECO:0000313" key="6">
    <source>
        <dbReference type="Proteomes" id="UP000249616"/>
    </source>
</evidence>
<dbReference type="InterPro" id="IPR016160">
    <property type="entry name" value="Ald_DH_CS_CYS"/>
</dbReference>
<reference evidence="5 6" key="1">
    <citation type="journal article" date="2019" name="Int. J. Syst. Evol. Microbiol.">
        <title>Streptomyces cadmiisoli sp. nov., a novel actinomycete isolated from cadmium-contaminated soil.</title>
        <authorList>
            <person name="Li K."/>
            <person name="Tang X."/>
            <person name="Zhao J."/>
            <person name="Guo Y."/>
            <person name="Tang Y."/>
            <person name="Gao J."/>
        </authorList>
    </citation>
    <scope>NUCLEOTIDE SEQUENCE [LARGE SCALE GENOMIC DNA]</scope>
    <source>
        <strain evidence="5 6">ZFG47</strain>
    </source>
</reference>
<dbReference type="GO" id="GO:0004030">
    <property type="term" value="F:aldehyde dehydrogenase [NAD(P)+] activity"/>
    <property type="evidence" value="ECO:0007669"/>
    <property type="project" value="InterPro"/>
</dbReference>
<accession>A0A2Z4J6Y7</accession>
<dbReference type="Proteomes" id="UP000249616">
    <property type="component" value="Chromosome"/>
</dbReference>
<proteinExistence type="inferred from homology"/>
<dbReference type="Gene3D" id="3.40.309.10">
    <property type="entry name" value="Aldehyde Dehydrogenase, Chain A, domain 2"/>
    <property type="match status" value="1"/>
</dbReference>
<keyword evidence="2" id="KW-0521">NADP</keyword>
<dbReference type="InterPro" id="IPR016163">
    <property type="entry name" value="Ald_DH_C"/>
</dbReference>
<sequence>MPIATVNPANGETLKTYEAMGAEEIERRIQLAEATFRTYRLSGFVDRARLLLQAANLLDEDQQDIARVMTTEMGKPIKQARAEAAKCAKAMRWYAEHAEELLADEEPAAADVKDSGASRVRVRYRPLGPVLAVMPWNFPLWQVMRFAAPALMAGNVGLLKHSSNVPQTALYLEDLFHRAGYTEGCFQTLLIGSSAVDEILRDERVRAATLTGSEPAGRAVAATSGEMIKKTVLELGGSDPFVVMPSADIDRAARVAVTARVQNNGQSCIAAKRFIVHTDVYDAFAERFTEGMRALRVGDPMEEETDVGPLSTEQGRADLEELVDDAKRSGAAVLCGGERPAGDGWYYPPTVLAGITREMRIHREEAFGPVATLYRAGDLDEAVLIANDSPFGLSSNVWTRDEAETDRFVRDLEAGSVFFNGMTASHPAFPFGGVKRSGYGRELSGHGIREFCNITTVWHGA</sequence>
<dbReference type="RefSeq" id="WP_112440328.1">
    <property type="nucleotide sequence ID" value="NZ_CBDRHE010000012.1"/>
</dbReference>
<dbReference type="Gene3D" id="3.40.605.10">
    <property type="entry name" value="Aldehyde Dehydrogenase, Chain A, domain 1"/>
    <property type="match status" value="1"/>
</dbReference>
<gene>
    <name evidence="5" type="ORF">DN051_33000</name>
</gene>
<name>A0A2Z4J6Y7_9ACTN</name>
<dbReference type="PANTHER" id="PTHR43217:SF1">
    <property type="entry name" value="SUCCINATE SEMIALDEHYDE DEHYDROGENASE [NAD(P)+] SAD"/>
    <property type="match status" value="1"/>
</dbReference>
<keyword evidence="6" id="KW-1185">Reference proteome</keyword>
<dbReference type="InterPro" id="IPR016162">
    <property type="entry name" value="Ald_DH_N"/>
</dbReference>
<dbReference type="FunFam" id="3.40.309.10:FF:000010">
    <property type="entry name" value="Gamma-aminobutyraldehyde dehydrogenase"/>
    <property type="match status" value="1"/>
</dbReference>
<evidence type="ECO:0000256" key="1">
    <source>
        <dbReference type="ARBA" id="ARBA00009986"/>
    </source>
</evidence>
<evidence type="ECO:0000313" key="5">
    <source>
        <dbReference type="EMBL" id="AWW40901.1"/>
    </source>
</evidence>
<dbReference type="SUPFAM" id="SSF53720">
    <property type="entry name" value="ALDH-like"/>
    <property type="match status" value="1"/>
</dbReference>
<dbReference type="InterPro" id="IPR015590">
    <property type="entry name" value="Aldehyde_DH_dom"/>
</dbReference>
<evidence type="ECO:0000256" key="3">
    <source>
        <dbReference type="ARBA" id="ARBA00023002"/>
    </source>
</evidence>
<evidence type="ECO:0000256" key="2">
    <source>
        <dbReference type="ARBA" id="ARBA00022857"/>
    </source>
</evidence>
<evidence type="ECO:0000259" key="4">
    <source>
        <dbReference type="Pfam" id="PF00171"/>
    </source>
</evidence>
<keyword evidence="3" id="KW-0560">Oxidoreductase</keyword>
<dbReference type="KEGG" id="scad:DN051_33000"/>
<feature type="domain" description="Aldehyde dehydrogenase" evidence="4">
    <location>
        <begin position="3"/>
        <end position="457"/>
    </location>
</feature>
<dbReference type="EMBL" id="CP030073">
    <property type="protein sequence ID" value="AWW40901.1"/>
    <property type="molecule type" value="Genomic_DNA"/>
</dbReference>
<dbReference type="GO" id="GO:0004777">
    <property type="term" value="F:succinate-semialdehyde dehydrogenase (NAD+) activity"/>
    <property type="evidence" value="ECO:0007669"/>
    <property type="project" value="TreeGrafter"/>
</dbReference>
<dbReference type="InterPro" id="IPR047110">
    <property type="entry name" value="GABD/Sad-like"/>
</dbReference>
<dbReference type="InterPro" id="IPR044148">
    <property type="entry name" value="ALDH_GabD1-like"/>
</dbReference>
<dbReference type="NCBIfam" id="NF006915">
    <property type="entry name" value="PRK09406.1"/>
    <property type="match status" value="1"/>
</dbReference>
<organism evidence="5 6">
    <name type="scientific">Streptomyces cadmiisoli</name>
    <dbReference type="NCBI Taxonomy" id="2184053"/>
    <lineage>
        <taxon>Bacteria</taxon>
        <taxon>Bacillati</taxon>
        <taxon>Actinomycetota</taxon>
        <taxon>Actinomycetes</taxon>
        <taxon>Kitasatosporales</taxon>
        <taxon>Streptomycetaceae</taxon>
        <taxon>Streptomyces</taxon>
        <taxon>Streptomyces aurantiacus group</taxon>
    </lineage>
</organism>